<name>A0A1F7ULQ4_9BACT</name>
<dbReference type="InterPro" id="IPR013840">
    <property type="entry name" value="DNAligase_N"/>
</dbReference>
<feature type="binding site" evidence="14">
    <location>
        <begin position="83"/>
        <end position="84"/>
    </location>
    <ligand>
        <name>NAD(+)</name>
        <dbReference type="ChEBI" id="CHEBI:57540"/>
    </ligand>
</feature>
<dbReference type="Pfam" id="PF00533">
    <property type="entry name" value="BRCT"/>
    <property type="match status" value="1"/>
</dbReference>
<keyword evidence="7 14" id="KW-0227">DNA damage</keyword>
<dbReference type="PANTHER" id="PTHR23389:SF9">
    <property type="entry name" value="DNA LIGASE"/>
    <property type="match status" value="1"/>
</dbReference>
<evidence type="ECO:0000256" key="12">
    <source>
        <dbReference type="ARBA" id="ARBA00034005"/>
    </source>
</evidence>
<dbReference type="SMART" id="SM00532">
    <property type="entry name" value="LIGANc"/>
    <property type="match status" value="1"/>
</dbReference>
<feature type="binding site" evidence="14">
    <location>
        <position position="432"/>
    </location>
    <ligand>
        <name>Zn(2+)</name>
        <dbReference type="ChEBI" id="CHEBI:29105"/>
    </ligand>
</feature>
<evidence type="ECO:0000256" key="15">
    <source>
        <dbReference type="SAM" id="Coils"/>
    </source>
</evidence>
<evidence type="ECO:0000313" key="17">
    <source>
        <dbReference type="EMBL" id="OGL79201.1"/>
    </source>
</evidence>
<dbReference type="GO" id="GO:0003677">
    <property type="term" value="F:DNA binding"/>
    <property type="evidence" value="ECO:0007669"/>
    <property type="project" value="InterPro"/>
</dbReference>
<dbReference type="Pfam" id="PF12826">
    <property type="entry name" value="HHH_2"/>
    <property type="match status" value="1"/>
</dbReference>
<sequence length="688" mass="77135">MIHAEAKERIAKLRKEIDRYRYQYHVENRLEISEAALDALKHELYKLEQQFQDLVTKDSPTQRVAGKAIAGFRKVRHDVPMLSIEDAFSRKEADEWLERMKKLRSRATFDFYADPKMDGLAMSIVYVDGEMTVAATRGDGKIGEDVTHNVRTIDAVPLVLRRPSDHEIDAFLKRWHGHCDAAQVRRTLTSHAGRLEVRGEAYMTKKQLERLNKMLAKRGDPVLANPRNAAAGSIRQLDPKIAAERGLSFMSYGLFGDHGLATCEQRHEALRLIGFPVNAHAKYCASLDEVETVFTRLHDRREELDYWIDGLVVNVNDDELFASLGVVGKTPRAILAWKFPAEQGTTVVRDVIVSVGRTGVLTPVAVLDPVQLVGTTVTHATLHNEDEIERLGVKIGDTVIVEKAGDVIPKVIKVLPKLRTGKERAFHMPKKCPICGSPVERREGEVATVCTNKRCFAQELQRLLHFVGRNAVDIRGVGDKIVEHLLQEGLVREPADLYKLTPEDFLGLEGFAEVSSKKLVDEIQAHRRVPFDRFLNGLGIRHVGEETATDLARHFGSFEKFRHATKEDLMSVNGVGEVVADAIVEFFKDHIESKRVDHLLDVVHIERTERQAAGKLAGTSWVITGTLDAMGREEAKEKIRARGGDVSESVSKKTTYVVVGFDPGSKADKAKKLGVDILDEKEFLKIIR</sequence>
<keyword evidence="10 14" id="KW-0520">NAD</keyword>
<keyword evidence="15" id="KW-0175">Coiled coil</keyword>
<dbReference type="Pfam" id="PF03120">
    <property type="entry name" value="OB_DNA_ligase"/>
    <property type="match status" value="1"/>
</dbReference>
<dbReference type="InterPro" id="IPR001357">
    <property type="entry name" value="BRCT_dom"/>
</dbReference>
<dbReference type="InterPro" id="IPR012340">
    <property type="entry name" value="NA-bd_OB-fold"/>
</dbReference>
<feature type="binding site" evidence="14">
    <location>
        <position position="200"/>
    </location>
    <ligand>
        <name>NAD(+)</name>
        <dbReference type="ChEBI" id="CHEBI:57540"/>
    </ligand>
</feature>
<feature type="binding site" evidence="14">
    <location>
        <position position="338"/>
    </location>
    <ligand>
        <name>NAD(+)</name>
        <dbReference type="ChEBI" id="CHEBI:57540"/>
    </ligand>
</feature>
<evidence type="ECO:0000313" key="18">
    <source>
        <dbReference type="Proteomes" id="UP000176603"/>
    </source>
</evidence>
<dbReference type="NCBIfam" id="NF005932">
    <property type="entry name" value="PRK07956.1"/>
    <property type="match status" value="1"/>
</dbReference>
<dbReference type="InterPro" id="IPR003583">
    <property type="entry name" value="Hlx-hairpin-Hlx_DNA-bd_motif"/>
</dbReference>
<dbReference type="PIRSF" id="PIRSF001604">
    <property type="entry name" value="LigA"/>
    <property type="match status" value="1"/>
</dbReference>
<dbReference type="CDD" id="cd00114">
    <property type="entry name" value="LIGANc"/>
    <property type="match status" value="1"/>
</dbReference>
<dbReference type="PROSITE" id="PS50172">
    <property type="entry name" value="BRCT"/>
    <property type="match status" value="1"/>
</dbReference>
<evidence type="ECO:0000256" key="14">
    <source>
        <dbReference type="HAMAP-Rule" id="MF_01588"/>
    </source>
</evidence>
<evidence type="ECO:0000256" key="2">
    <source>
        <dbReference type="ARBA" id="ARBA00012722"/>
    </source>
</evidence>
<keyword evidence="4 14" id="KW-0436">Ligase</keyword>
<dbReference type="Gene3D" id="3.30.470.30">
    <property type="entry name" value="DNA ligase/mRNA capping enzyme"/>
    <property type="match status" value="1"/>
</dbReference>
<dbReference type="GO" id="GO:0006260">
    <property type="term" value="P:DNA replication"/>
    <property type="evidence" value="ECO:0007669"/>
    <property type="project" value="UniProtKB-KW"/>
</dbReference>
<dbReference type="PROSITE" id="PS01056">
    <property type="entry name" value="DNA_LIGASE_N2"/>
    <property type="match status" value="1"/>
</dbReference>
<dbReference type="SUPFAM" id="SSF50249">
    <property type="entry name" value="Nucleic acid-binding proteins"/>
    <property type="match status" value="1"/>
</dbReference>
<comment type="function">
    <text evidence="1 14">DNA ligase that catalyzes the formation of phosphodiester linkages between 5'-phosphoryl and 3'-hydroxyl groups in double-stranded DNA using NAD as a coenzyme and as the energy source for the reaction. It is essential for DNA replication and repair of damaged DNA.</text>
</comment>
<dbReference type="SMART" id="SM00292">
    <property type="entry name" value="BRCT"/>
    <property type="match status" value="1"/>
</dbReference>
<dbReference type="Pfam" id="PF03119">
    <property type="entry name" value="DNA_ligase_ZBD"/>
    <property type="match status" value="1"/>
</dbReference>
<dbReference type="Gene3D" id="3.40.50.10190">
    <property type="entry name" value="BRCT domain"/>
    <property type="match status" value="1"/>
</dbReference>
<evidence type="ECO:0000256" key="9">
    <source>
        <dbReference type="ARBA" id="ARBA00022842"/>
    </source>
</evidence>
<keyword evidence="11 14" id="KW-0234">DNA repair</keyword>
<dbReference type="InterPro" id="IPR033136">
    <property type="entry name" value="DNA_ligase_CS"/>
</dbReference>
<dbReference type="CDD" id="cd17748">
    <property type="entry name" value="BRCT_DNA_ligase_like"/>
    <property type="match status" value="1"/>
</dbReference>
<comment type="similarity">
    <text evidence="13 14">Belongs to the NAD-dependent DNA ligase family. LigA subfamily.</text>
</comment>
<feature type="binding site" evidence="14">
    <location>
        <position position="450"/>
    </location>
    <ligand>
        <name>Zn(2+)</name>
        <dbReference type="ChEBI" id="CHEBI:29105"/>
    </ligand>
</feature>
<dbReference type="InterPro" id="IPR004150">
    <property type="entry name" value="NAD_DNA_ligase_OB"/>
</dbReference>
<reference evidence="17 18" key="1">
    <citation type="journal article" date="2016" name="Nat. Commun.">
        <title>Thousands of microbial genomes shed light on interconnected biogeochemical processes in an aquifer system.</title>
        <authorList>
            <person name="Anantharaman K."/>
            <person name="Brown C.T."/>
            <person name="Hug L.A."/>
            <person name="Sharon I."/>
            <person name="Castelle C.J."/>
            <person name="Probst A.J."/>
            <person name="Thomas B.C."/>
            <person name="Singh A."/>
            <person name="Wilkins M.J."/>
            <person name="Karaoz U."/>
            <person name="Brodie E.L."/>
            <person name="Williams K.H."/>
            <person name="Hubbard S.S."/>
            <person name="Banfield J.F."/>
        </authorList>
    </citation>
    <scope>NUCLEOTIDE SEQUENCE [LARGE SCALE GENOMIC DNA]</scope>
</reference>
<dbReference type="SUPFAM" id="SSF47781">
    <property type="entry name" value="RuvA domain 2-like"/>
    <property type="match status" value="1"/>
</dbReference>
<feature type="binding site" evidence="14">
    <location>
        <position position="137"/>
    </location>
    <ligand>
        <name>NAD(+)</name>
        <dbReference type="ChEBI" id="CHEBI:57540"/>
    </ligand>
</feature>
<protein>
    <recommendedName>
        <fullName evidence="3 14">DNA ligase</fullName>
        <ecNumber evidence="2 14">6.5.1.2</ecNumber>
    </recommendedName>
    <alternativeName>
        <fullName evidence="14">Polydeoxyribonucleotide synthase [NAD(+)]</fullName>
    </alternativeName>
</protein>
<dbReference type="InterPro" id="IPR036420">
    <property type="entry name" value="BRCT_dom_sf"/>
</dbReference>
<evidence type="ECO:0000259" key="16">
    <source>
        <dbReference type="PROSITE" id="PS50172"/>
    </source>
</evidence>
<proteinExistence type="inferred from homology"/>
<dbReference type="GO" id="GO:0003911">
    <property type="term" value="F:DNA ligase (NAD+) activity"/>
    <property type="evidence" value="ECO:0007669"/>
    <property type="project" value="UniProtKB-UniRule"/>
</dbReference>
<keyword evidence="6 14" id="KW-0479">Metal-binding</keyword>
<dbReference type="InterPro" id="IPR041663">
    <property type="entry name" value="DisA/LigA_HHH"/>
</dbReference>
<comment type="caution">
    <text evidence="17">The sequence shown here is derived from an EMBL/GenBank/DDBJ whole genome shotgun (WGS) entry which is preliminary data.</text>
</comment>
<evidence type="ECO:0000256" key="13">
    <source>
        <dbReference type="ARBA" id="ARBA00060881"/>
    </source>
</evidence>
<dbReference type="InterPro" id="IPR013839">
    <property type="entry name" value="DNAligase_adenylation"/>
</dbReference>
<dbReference type="SMART" id="SM00278">
    <property type="entry name" value="HhH1"/>
    <property type="match status" value="3"/>
</dbReference>
<evidence type="ECO:0000256" key="10">
    <source>
        <dbReference type="ARBA" id="ARBA00023027"/>
    </source>
</evidence>
<dbReference type="InterPro" id="IPR001679">
    <property type="entry name" value="DNA_ligase"/>
</dbReference>
<evidence type="ECO:0000256" key="1">
    <source>
        <dbReference type="ARBA" id="ARBA00004067"/>
    </source>
</evidence>
<dbReference type="EC" id="6.5.1.2" evidence="2 14"/>
<dbReference type="Gene3D" id="6.20.10.30">
    <property type="match status" value="1"/>
</dbReference>
<feature type="domain" description="BRCT" evidence="16">
    <location>
        <begin position="611"/>
        <end position="688"/>
    </location>
</feature>
<dbReference type="STRING" id="1802399.A3E39_04835"/>
<dbReference type="SUPFAM" id="SSF56091">
    <property type="entry name" value="DNA ligase/mRNA capping enzyme, catalytic domain"/>
    <property type="match status" value="1"/>
</dbReference>
<dbReference type="Gene3D" id="2.40.50.140">
    <property type="entry name" value="Nucleic acid-binding proteins"/>
    <property type="match status" value="1"/>
</dbReference>
<feature type="coiled-coil region" evidence="15">
    <location>
        <begin position="3"/>
        <end position="57"/>
    </location>
</feature>
<dbReference type="Proteomes" id="UP000176603">
    <property type="component" value="Unassembled WGS sequence"/>
</dbReference>
<gene>
    <name evidence="14" type="primary">ligA</name>
    <name evidence="17" type="ORF">A3E39_04835</name>
</gene>
<comment type="cofactor">
    <cofactor evidence="14">
        <name>Mg(2+)</name>
        <dbReference type="ChEBI" id="CHEBI:18420"/>
    </cofactor>
    <cofactor evidence="14">
        <name>Mn(2+)</name>
        <dbReference type="ChEBI" id="CHEBI:29035"/>
    </cofactor>
</comment>
<dbReference type="InterPro" id="IPR004149">
    <property type="entry name" value="Znf_DNAligase_C4"/>
</dbReference>
<keyword evidence="14" id="KW-0464">Manganese</keyword>
<comment type="caution">
    <text evidence="14">Lacks conserved residue(s) required for the propagation of feature annotation.</text>
</comment>
<accession>A0A1F7ULQ4</accession>
<dbReference type="AlphaFoldDB" id="A0A1F7ULQ4"/>
<evidence type="ECO:0000256" key="7">
    <source>
        <dbReference type="ARBA" id="ARBA00022763"/>
    </source>
</evidence>
<dbReference type="GO" id="GO:0046872">
    <property type="term" value="F:metal ion binding"/>
    <property type="evidence" value="ECO:0007669"/>
    <property type="project" value="UniProtKB-KW"/>
</dbReference>
<keyword evidence="8 14" id="KW-0862">Zinc</keyword>
<evidence type="ECO:0000256" key="3">
    <source>
        <dbReference type="ARBA" id="ARBA00013308"/>
    </source>
</evidence>
<dbReference type="NCBIfam" id="TIGR00575">
    <property type="entry name" value="dnlj"/>
    <property type="match status" value="1"/>
</dbReference>
<dbReference type="FunFam" id="1.10.150.20:FF:000006">
    <property type="entry name" value="DNA ligase"/>
    <property type="match status" value="1"/>
</dbReference>
<evidence type="ECO:0000256" key="6">
    <source>
        <dbReference type="ARBA" id="ARBA00022723"/>
    </source>
</evidence>
<keyword evidence="5 14" id="KW-0235">DNA replication</keyword>
<dbReference type="SUPFAM" id="SSF52113">
    <property type="entry name" value="BRCT domain"/>
    <property type="match status" value="1"/>
</dbReference>
<dbReference type="EMBL" id="MGEH01000016">
    <property type="protein sequence ID" value="OGL79201.1"/>
    <property type="molecule type" value="Genomic_DNA"/>
</dbReference>
<dbReference type="Gene3D" id="1.10.150.20">
    <property type="entry name" value="5' to 3' exonuclease, C-terminal subdomain"/>
    <property type="match status" value="2"/>
</dbReference>
<dbReference type="GO" id="GO:0006281">
    <property type="term" value="P:DNA repair"/>
    <property type="evidence" value="ECO:0007669"/>
    <property type="project" value="UniProtKB-KW"/>
</dbReference>
<feature type="active site" description="N6-AMP-lysine intermediate" evidence="14">
    <location>
        <position position="116"/>
    </location>
</feature>
<evidence type="ECO:0000256" key="11">
    <source>
        <dbReference type="ARBA" id="ARBA00023204"/>
    </source>
</evidence>
<evidence type="ECO:0000256" key="8">
    <source>
        <dbReference type="ARBA" id="ARBA00022833"/>
    </source>
</evidence>
<evidence type="ECO:0000256" key="5">
    <source>
        <dbReference type="ARBA" id="ARBA00022705"/>
    </source>
</evidence>
<keyword evidence="9 14" id="KW-0460">Magnesium</keyword>
<comment type="catalytic activity">
    <reaction evidence="12 14">
        <text>NAD(+) + (deoxyribonucleotide)n-3'-hydroxyl + 5'-phospho-(deoxyribonucleotide)m = (deoxyribonucleotide)n+m + AMP + beta-nicotinamide D-nucleotide.</text>
        <dbReference type="EC" id="6.5.1.2"/>
    </reaction>
</comment>
<evidence type="ECO:0000256" key="4">
    <source>
        <dbReference type="ARBA" id="ARBA00022598"/>
    </source>
</evidence>
<organism evidence="17 18">
    <name type="scientific">Candidatus Uhrbacteria bacterium RIFCSPHIGHO2_12_FULL_60_25</name>
    <dbReference type="NCBI Taxonomy" id="1802399"/>
    <lineage>
        <taxon>Bacteria</taxon>
        <taxon>Candidatus Uhriibacteriota</taxon>
    </lineage>
</organism>
<dbReference type="Gene3D" id="1.10.287.610">
    <property type="entry name" value="Helix hairpin bin"/>
    <property type="match status" value="1"/>
</dbReference>
<dbReference type="InterPro" id="IPR010994">
    <property type="entry name" value="RuvA_2-like"/>
</dbReference>
<dbReference type="FunFam" id="2.40.50.140:FF:000012">
    <property type="entry name" value="DNA ligase"/>
    <property type="match status" value="1"/>
</dbReference>
<dbReference type="Pfam" id="PF01653">
    <property type="entry name" value="DNA_ligase_aden"/>
    <property type="match status" value="2"/>
</dbReference>
<feature type="binding site" evidence="14">
    <location>
        <position position="435"/>
    </location>
    <ligand>
        <name>Zn(2+)</name>
        <dbReference type="ChEBI" id="CHEBI:29105"/>
    </ligand>
</feature>
<feature type="binding site" evidence="14">
    <location>
        <position position="114"/>
    </location>
    <ligand>
        <name>NAD(+)</name>
        <dbReference type="ChEBI" id="CHEBI:57540"/>
    </ligand>
</feature>
<dbReference type="PANTHER" id="PTHR23389">
    <property type="entry name" value="CHROMOSOME TRANSMISSION FIDELITY FACTOR 18"/>
    <property type="match status" value="1"/>
</dbReference>
<dbReference type="HAMAP" id="MF_01588">
    <property type="entry name" value="DNA_ligase_A"/>
    <property type="match status" value="1"/>
</dbReference>
<dbReference type="Pfam" id="PF14520">
    <property type="entry name" value="HHH_5"/>
    <property type="match status" value="1"/>
</dbReference>
<feature type="binding site" evidence="14">
    <location>
        <position position="455"/>
    </location>
    <ligand>
        <name>Zn(2+)</name>
        <dbReference type="ChEBI" id="CHEBI:29105"/>
    </ligand>
</feature>